<evidence type="ECO:0000313" key="2">
    <source>
        <dbReference type="WBParaSite" id="Minc3s01895g27016"/>
    </source>
</evidence>
<reference evidence="2" key="1">
    <citation type="submission" date="2022-11" db="UniProtKB">
        <authorList>
            <consortium name="WormBaseParasite"/>
        </authorList>
    </citation>
    <scope>IDENTIFICATION</scope>
</reference>
<dbReference type="WBParaSite" id="Minc3s01895g27016">
    <property type="protein sequence ID" value="Minc3s01895g27016"/>
    <property type="gene ID" value="Minc3s01895g27016"/>
</dbReference>
<protein>
    <submittedName>
        <fullName evidence="2">Candidate secreted effector</fullName>
    </submittedName>
</protein>
<dbReference type="AlphaFoldDB" id="A0A914MHB1"/>
<dbReference type="Proteomes" id="UP000887563">
    <property type="component" value="Unplaced"/>
</dbReference>
<evidence type="ECO:0000313" key="1">
    <source>
        <dbReference type="Proteomes" id="UP000887563"/>
    </source>
</evidence>
<sequence>MKKLKKSWGRKVFKKKVFTILQFLERLIYLFLTASLFFLFIAPICSCFSFIFCFLHLSRCLCVFGERSSSFLLCINKPRLSKANSS</sequence>
<organism evidence="1 2">
    <name type="scientific">Meloidogyne incognita</name>
    <name type="common">Southern root-knot nematode worm</name>
    <name type="synonym">Oxyuris incognita</name>
    <dbReference type="NCBI Taxonomy" id="6306"/>
    <lineage>
        <taxon>Eukaryota</taxon>
        <taxon>Metazoa</taxon>
        <taxon>Ecdysozoa</taxon>
        <taxon>Nematoda</taxon>
        <taxon>Chromadorea</taxon>
        <taxon>Rhabditida</taxon>
        <taxon>Tylenchina</taxon>
        <taxon>Tylenchomorpha</taxon>
        <taxon>Tylenchoidea</taxon>
        <taxon>Meloidogynidae</taxon>
        <taxon>Meloidogyninae</taxon>
        <taxon>Meloidogyne</taxon>
        <taxon>Meloidogyne incognita group</taxon>
    </lineage>
</organism>
<name>A0A914MHB1_MELIC</name>
<accession>A0A914MHB1</accession>
<keyword evidence="1" id="KW-1185">Reference proteome</keyword>
<proteinExistence type="predicted"/>